<keyword evidence="2" id="KW-1185">Reference proteome</keyword>
<comment type="caution">
    <text evidence="1">The sequence shown here is derived from an EMBL/GenBank/DDBJ whole genome shotgun (WGS) entry which is preliminary data.</text>
</comment>
<evidence type="ECO:0000313" key="2">
    <source>
        <dbReference type="Proteomes" id="UP000009328"/>
    </source>
</evidence>
<sequence>MSNTIKQTVHKGSKSLDFISHNLRASIVKPLSSQEEAINVPDRNFKERIKTQDVYCNAYYRPNGIDKLIKTIEPDMVNRTGALQSFIISTDSKPTVEKKIRFDSERQAITYFKNIPKQYQTLNTIEFEKIVTNLSNESQTQLSEIYDGTSQSLDNILALDLNNTDDSKVNNKDKILYVIQNLLDTTNISVLEEVTRFITTYTINIESPSESKDITINFLNQIINQNYKLDSYPSILGFLTNFKEQLFSKYKILNKDAQVLDSWAKTYIHFDDYENTKHFMDNCINTGFTPSSNTLKSYISLTQEKHESKKIPKFQYFSSLIGLDDAIHTQLDGELTNELLKRSNSPEEIISLIQALKNKYQDDELKNEIIKIKPFIQNYLTTHIPTLDDDPAIKTTIHKEFEELSGEFLNEEILYTLRRNGNFILAQKQLQKMEKVDKSFGIRIMNTALTRILEADIGRPGFDKKSRDAFVQSIKLKMAESNSQ</sequence>
<protein>
    <recommendedName>
        <fullName evidence="3">ATPase expression protein 1</fullName>
    </recommendedName>
</protein>
<evidence type="ECO:0008006" key="3">
    <source>
        <dbReference type="Google" id="ProtNLM"/>
    </source>
</evidence>
<reference evidence="1 2" key="1">
    <citation type="journal article" date="2012" name="Eukaryot. Cell">
        <title>Draft genome sequence of Wickerhamomyces ciferrii NRRL Y-1031 F-60-10.</title>
        <authorList>
            <person name="Schneider J."/>
            <person name="Andrea H."/>
            <person name="Blom J."/>
            <person name="Jaenicke S."/>
            <person name="Ruckert C."/>
            <person name="Schorsch C."/>
            <person name="Szczepanowski R."/>
            <person name="Farwick M."/>
            <person name="Goesmann A."/>
            <person name="Puhler A."/>
            <person name="Schaffer S."/>
            <person name="Tauch A."/>
            <person name="Kohler T."/>
            <person name="Brinkrolf K."/>
        </authorList>
    </citation>
    <scope>NUCLEOTIDE SEQUENCE [LARGE SCALE GENOMIC DNA]</scope>
    <source>
        <strain evidence="2">ATCC 14091 / BCRC 22168 / CBS 111 / JCM 3599 / NBRC 0793 / NRRL Y-1031 F-60-10</strain>
    </source>
</reference>
<dbReference type="InParanoid" id="K0KZW4"/>
<evidence type="ECO:0000313" key="1">
    <source>
        <dbReference type="EMBL" id="CCH46688.1"/>
    </source>
</evidence>
<dbReference type="AlphaFoldDB" id="K0KZW4"/>
<dbReference type="EMBL" id="CAIF01000262">
    <property type="protein sequence ID" value="CCH46688.1"/>
    <property type="molecule type" value="Genomic_DNA"/>
</dbReference>
<accession>K0KZW4</accession>
<name>K0KZW4_WICCF</name>
<gene>
    <name evidence="1" type="ORF">BN7_6285</name>
</gene>
<dbReference type="Proteomes" id="UP000009328">
    <property type="component" value="Unassembled WGS sequence"/>
</dbReference>
<organism evidence="1 2">
    <name type="scientific">Wickerhamomyces ciferrii (strain ATCC 14091 / BCRC 22168 / CBS 111 / JCM 3599 / NBRC 0793 / NRRL Y-1031 F-60-10)</name>
    <name type="common">Yeast</name>
    <name type="synonym">Pichia ciferrii</name>
    <dbReference type="NCBI Taxonomy" id="1206466"/>
    <lineage>
        <taxon>Eukaryota</taxon>
        <taxon>Fungi</taxon>
        <taxon>Dikarya</taxon>
        <taxon>Ascomycota</taxon>
        <taxon>Saccharomycotina</taxon>
        <taxon>Saccharomycetes</taxon>
        <taxon>Phaffomycetales</taxon>
        <taxon>Wickerhamomycetaceae</taxon>
        <taxon>Wickerhamomyces</taxon>
    </lineage>
</organism>
<dbReference type="HOGENOM" id="CLU_564066_0_0_1"/>
<proteinExistence type="predicted"/>